<accession>A0A3D8QGE6</accession>
<comment type="caution">
    <text evidence="2">The sequence shown here is derived from an EMBL/GenBank/DDBJ whole genome shotgun (WGS) entry which is preliminary data.</text>
</comment>
<proteinExistence type="predicted"/>
<dbReference type="InterPro" id="IPR058257">
    <property type="entry name" value="CorA-like_dom"/>
</dbReference>
<dbReference type="AlphaFoldDB" id="A0A3D8QGE6"/>
<evidence type="ECO:0000313" key="3">
    <source>
        <dbReference type="Proteomes" id="UP000256645"/>
    </source>
</evidence>
<feature type="domain" description="CorA-like transporter" evidence="1">
    <location>
        <begin position="36"/>
        <end position="266"/>
    </location>
</feature>
<evidence type="ECO:0000259" key="1">
    <source>
        <dbReference type="Pfam" id="PF26616"/>
    </source>
</evidence>
<dbReference type="Pfam" id="PF26616">
    <property type="entry name" value="CorA-like"/>
    <property type="match status" value="1"/>
</dbReference>
<name>A0A3D8QGE6_9HELO</name>
<dbReference type="OrthoDB" id="5396681at2759"/>
<dbReference type="Proteomes" id="UP000256645">
    <property type="component" value="Unassembled WGS sequence"/>
</dbReference>
<protein>
    <recommendedName>
        <fullName evidence="1">CorA-like transporter domain-containing protein</fullName>
    </recommendedName>
</protein>
<evidence type="ECO:0000313" key="2">
    <source>
        <dbReference type="EMBL" id="RDW60750.1"/>
    </source>
</evidence>
<reference evidence="2 3" key="1">
    <citation type="journal article" date="2018" name="IMA Fungus">
        <title>IMA Genome-F 9: Draft genome sequence of Annulohypoxylon stygium, Aspergillus mulundensis, Berkeleyomyces basicola (syn. Thielaviopsis basicola), Ceratocystis smalleyi, two Cercospora beticola strains, Coleophoma cylindrospora, Fusarium fracticaudum, Phialophora cf. hyalina, and Morchella septimelata.</title>
        <authorList>
            <person name="Wingfield B.D."/>
            <person name="Bills G.F."/>
            <person name="Dong Y."/>
            <person name="Huang W."/>
            <person name="Nel W.J."/>
            <person name="Swalarsk-Parry B.S."/>
            <person name="Vaghefi N."/>
            <person name="Wilken P.M."/>
            <person name="An Z."/>
            <person name="de Beer Z.W."/>
            <person name="De Vos L."/>
            <person name="Chen L."/>
            <person name="Duong T.A."/>
            <person name="Gao Y."/>
            <person name="Hammerbacher A."/>
            <person name="Kikkert J.R."/>
            <person name="Li Y."/>
            <person name="Li H."/>
            <person name="Li K."/>
            <person name="Li Q."/>
            <person name="Liu X."/>
            <person name="Ma X."/>
            <person name="Naidoo K."/>
            <person name="Pethybridge S.J."/>
            <person name="Sun J."/>
            <person name="Steenkamp E.T."/>
            <person name="van der Nest M.A."/>
            <person name="van Wyk S."/>
            <person name="Wingfield M.J."/>
            <person name="Xiong C."/>
            <person name="Yue Q."/>
            <person name="Zhang X."/>
        </authorList>
    </citation>
    <scope>NUCLEOTIDE SEQUENCE [LARGE SCALE GENOMIC DNA]</scope>
    <source>
        <strain evidence="2 3">BP6252</strain>
    </source>
</reference>
<organism evidence="2 3">
    <name type="scientific">Coleophoma cylindrospora</name>
    <dbReference type="NCBI Taxonomy" id="1849047"/>
    <lineage>
        <taxon>Eukaryota</taxon>
        <taxon>Fungi</taxon>
        <taxon>Dikarya</taxon>
        <taxon>Ascomycota</taxon>
        <taxon>Pezizomycotina</taxon>
        <taxon>Leotiomycetes</taxon>
        <taxon>Helotiales</taxon>
        <taxon>Dermateaceae</taxon>
        <taxon>Coleophoma</taxon>
    </lineage>
</organism>
<dbReference type="EMBL" id="PDLM01000015">
    <property type="protein sequence ID" value="RDW60750.1"/>
    <property type="molecule type" value="Genomic_DNA"/>
</dbReference>
<dbReference type="STRING" id="1849047.A0A3D8QGE6"/>
<gene>
    <name evidence="2" type="ORF">BP6252_12133</name>
</gene>
<sequence length="438" mass="50265">MAALQVPENGIWTVELEDYLANGNAGYGPSRPRSFYRQLLLENHARIFVSSTINIEVLRYQAGNTSLTIEAINNFDELRSQVLALESAERCRLYLIPQVFSWGQLQITQAGAFKLFKFFHVFLPFINIVREFCSKTYDGYPHGRGFYAAIYPPSPNATHHQYELCYILQYVERNGRNHGDPWSLRQSGVYQQSRGNQQASVWIILQLSRHARQCLEDYMRNTDLSNRDYDDDPMHIHLHILLATSGNWCDYVPGFEKVIRELEEKACFSNLEAKDIHDYELGFFDIQSSQLLSQKLIKISFVLKSCVAIASQLKCHYRSTQQHTAAGSSHEHAFTALDNYIADLETHRLSIDLMIRRVKNVSDLLSRILESRNNEVRREINQATERNISSLRDITFRIQKETLDASTLAHQTQRDAKTVKALTVIAIIFLPASLVAVS</sequence>
<keyword evidence="3" id="KW-1185">Reference proteome</keyword>